<keyword evidence="6" id="KW-0627">Porphyrin biosynthesis</keyword>
<evidence type="ECO:0000256" key="5">
    <source>
        <dbReference type="ARBA" id="ARBA00023002"/>
    </source>
</evidence>
<gene>
    <name evidence="7" type="ORF">FF38_06444</name>
</gene>
<dbReference type="PRINTS" id="PR00073">
    <property type="entry name" value="COPRGNOXDASE"/>
</dbReference>
<sequence length="144" mass="16258">MAQTKSIFDQMSEMILSRQKYITDKLGELDGKKFLMDEWKREDGSGGGITACIEDGNVIERGACNVSIVHGKLSEAGFKQMKQNHEGMEWTGEPIPYKVCGLSMIMHPHNPMAPTVHLNYRYFETNKANGEPMSWWFGGGYFVS</sequence>
<keyword evidence="5" id="KW-0560">Oxidoreductase</keyword>
<dbReference type="EC" id="1.3.3.3" evidence="4"/>
<proteinExistence type="inferred from homology"/>
<dbReference type="InterPro" id="IPR036406">
    <property type="entry name" value="Coprogen_oxidase_aer_sf"/>
</dbReference>
<keyword evidence="8" id="KW-1185">Reference proteome</keyword>
<dbReference type="STRING" id="7375.A0A0L0BX99"/>
<comment type="subunit">
    <text evidence="3">Homodimer.</text>
</comment>
<comment type="similarity">
    <text evidence="2">Belongs to the aerobic coproporphyrinogen-III oxidase family.</text>
</comment>
<dbReference type="PANTHER" id="PTHR10755">
    <property type="entry name" value="COPROPORPHYRINOGEN III OXIDASE, MITOCHONDRIAL"/>
    <property type="match status" value="1"/>
</dbReference>
<dbReference type="OrthoDB" id="15318at2759"/>
<dbReference type="GO" id="GO:0006782">
    <property type="term" value="P:protoporphyrinogen IX biosynthetic process"/>
    <property type="evidence" value="ECO:0007669"/>
    <property type="project" value="UniProtKB-UniPathway"/>
</dbReference>
<organism evidence="7 8">
    <name type="scientific">Lucilia cuprina</name>
    <name type="common">Green bottle fly</name>
    <name type="synonym">Australian sheep blowfly</name>
    <dbReference type="NCBI Taxonomy" id="7375"/>
    <lineage>
        <taxon>Eukaryota</taxon>
        <taxon>Metazoa</taxon>
        <taxon>Ecdysozoa</taxon>
        <taxon>Arthropoda</taxon>
        <taxon>Hexapoda</taxon>
        <taxon>Insecta</taxon>
        <taxon>Pterygota</taxon>
        <taxon>Neoptera</taxon>
        <taxon>Endopterygota</taxon>
        <taxon>Diptera</taxon>
        <taxon>Brachycera</taxon>
        <taxon>Muscomorpha</taxon>
        <taxon>Oestroidea</taxon>
        <taxon>Calliphoridae</taxon>
        <taxon>Luciliinae</taxon>
        <taxon>Lucilia</taxon>
    </lineage>
</organism>
<dbReference type="Gene3D" id="3.40.1500.10">
    <property type="entry name" value="Coproporphyrinogen III oxidase, aerobic"/>
    <property type="match status" value="1"/>
</dbReference>
<dbReference type="Pfam" id="PF01218">
    <property type="entry name" value="Coprogen_oxidas"/>
    <property type="match status" value="1"/>
</dbReference>
<protein>
    <recommendedName>
        <fullName evidence="4">coproporphyrinogen oxidase</fullName>
        <ecNumber evidence="4">1.3.3.3</ecNumber>
    </recommendedName>
</protein>
<dbReference type="AlphaFoldDB" id="A0A0L0BX99"/>
<dbReference type="GO" id="GO:0004109">
    <property type="term" value="F:coproporphyrinogen oxidase activity"/>
    <property type="evidence" value="ECO:0007669"/>
    <property type="project" value="UniProtKB-EC"/>
</dbReference>
<comment type="pathway">
    <text evidence="1">Porphyrin-containing compound metabolism; protoporphyrin-IX biosynthesis; protoporphyrinogen-IX from coproporphyrinogen-III (O2 route): step 1/1.</text>
</comment>
<dbReference type="SUPFAM" id="SSF102886">
    <property type="entry name" value="Coproporphyrinogen III oxidase"/>
    <property type="match status" value="1"/>
</dbReference>
<evidence type="ECO:0000313" key="7">
    <source>
        <dbReference type="EMBL" id="KNC24688.1"/>
    </source>
</evidence>
<evidence type="ECO:0000256" key="6">
    <source>
        <dbReference type="ARBA" id="ARBA00023244"/>
    </source>
</evidence>
<dbReference type="EMBL" id="JRES01001191">
    <property type="protein sequence ID" value="KNC24688.1"/>
    <property type="molecule type" value="Genomic_DNA"/>
</dbReference>
<evidence type="ECO:0000256" key="2">
    <source>
        <dbReference type="ARBA" id="ARBA00010644"/>
    </source>
</evidence>
<evidence type="ECO:0000256" key="3">
    <source>
        <dbReference type="ARBA" id="ARBA00011738"/>
    </source>
</evidence>
<dbReference type="UniPathway" id="UPA00251">
    <property type="reaction ID" value="UER00322"/>
</dbReference>
<evidence type="ECO:0000313" key="8">
    <source>
        <dbReference type="Proteomes" id="UP000037069"/>
    </source>
</evidence>
<name>A0A0L0BX99_LUCCU</name>
<dbReference type="PANTHER" id="PTHR10755:SF0">
    <property type="entry name" value="OXYGEN-DEPENDENT COPROPORPHYRINOGEN-III OXIDASE, MITOCHONDRIAL"/>
    <property type="match status" value="1"/>
</dbReference>
<comment type="caution">
    <text evidence="7">The sequence shown here is derived from an EMBL/GenBank/DDBJ whole genome shotgun (WGS) entry which is preliminary data.</text>
</comment>
<evidence type="ECO:0000256" key="4">
    <source>
        <dbReference type="ARBA" id="ARBA00012869"/>
    </source>
</evidence>
<reference evidence="7 8" key="1">
    <citation type="journal article" date="2015" name="Nat. Commun.">
        <title>Lucilia cuprina genome unlocks parasitic fly biology to underpin future interventions.</title>
        <authorList>
            <person name="Anstead C.A."/>
            <person name="Korhonen P.K."/>
            <person name="Young N.D."/>
            <person name="Hall R.S."/>
            <person name="Jex A.R."/>
            <person name="Murali S.C."/>
            <person name="Hughes D.S."/>
            <person name="Lee S.F."/>
            <person name="Perry T."/>
            <person name="Stroehlein A.J."/>
            <person name="Ansell B.R."/>
            <person name="Breugelmans B."/>
            <person name="Hofmann A."/>
            <person name="Qu J."/>
            <person name="Dugan S."/>
            <person name="Lee S.L."/>
            <person name="Chao H."/>
            <person name="Dinh H."/>
            <person name="Han Y."/>
            <person name="Doddapaneni H.V."/>
            <person name="Worley K.C."/>
            <person name="Muzny D.M."/>
            <person name="Ioannidis P."/>
            <person name="Waterhouse R.M."/>
            <person name="Zdobnov E.M."/>
            <person name="James P.J."/>
            <person name="Bagnall N.H."/>
            <person name="Kotze A.C."/>
            <person name="Gibbs R.A."/>
            <person name="Richards S."/>
            <person name="Batterham P."/>
            <person name="Gasser R.B."/>
        </authorList>
    </citation>
    <scope>NUCLEOTIDE SEQUENCE [LARGE SCALE GENOMIC DNA]</scope>
    <source>
        <strain evidence="7 8">LS</strain>
        <tissue evidence="7">Full body</tissue>
    </source>
</reference>
<dbReference type="InterPro" id="IPR001260">
    <property type="entry name" value="Coprogen_oxidase_aer"/>
</dbReference>
<dbReference type="GO" id="GO:0005737">
    <property type="term" value="C:cytoplasm"/>
    <property type="evidence" value="ECO:0007669"/>
    <property type="project" value="TreeGrafter"/>
</dbReference>
<accession>A0A0L0BX99</accession>
<dbReference type="Proteomes" id="UP000037069">
    <property type="component" value="Unassembled WGS sequence"/>
</dbReference>
<evidence type="ECO:0000256" key="1">
    <source>
        <dbReference type="ARBA" id="ARBA00005168"/>
    </source>
</evidence>